<feature type="domain" description="SnoaL-like" evidence="1">
    <location>
        <begin position="51"/>
        <end position="147"/>
    </location>
</feature>
<reference evidence="2 3" key="1">
    <citation type="submission" date="2024-09" db="EMBL/GenBank/DDBJ databases">
        <authorList>
            <person name="Sun Q."/>
            <person name="Mori K."/>
        </authorList>
    </citation>
    <scope>NUCLEOTIDE SEQUENCE [LARGE SCALE GENOMIC DNA]</scope>
    <source>
        <strain evidence="2 3">TBRC 4938</strain>
    </source>
</reference>
<protein>
    <submittedName>
        <fullName evidence="2">Nuclear transport factor 2 family protein</fullName>
    </submittedName>
</protein>
<keyword evidence="3" id="KW-1185">Reference proteome</keyword>
<dbReference type="Pfam" id="PF13577">
    <property type="entry name" value="SnoaL_4"/>
    <property type="match status" value="1"/>
</dbReference>
<dbReference type="InterPro" id="IPR037401">
    <property type="entry name" value="SnoaL-like"/>
</dbReference>
<dbReference type="RefSeq" id="WP_377256501.1">
    <property type="nucleotide sequence ID" value="NZ_JBHMAA010000006.1"/>
</dbReference>
<dbReference type="EMBL" id="JBHMAA010000006">
    <property type="protein sequence ID" value="MFB9947972.1"/>
    <property type="molecule type" value="Genomic_DNA"/>
</dbReference>
<comment type="caution">
    <text evidence="2">The sequence shown here is derived from an EMBL/GenBank/DDBJ whole genome shotgun (WGS) entry which is preliminary data.</text>
</comment>
<evidence type="ECO:0000313" key="3">
    <source>
        <dbReference type="Proteomes" id="UP001589692"/>
    </source>
</evidence>
<dbReference type="SUPFAM" id="SSF54427">
    <property type="entry name" value="NTF2-like"/>
    <property type="match status" value="1"/>
</dbReference>
<gene>
    <name evidence="2" type="ORF">ACFFP0_03880</name>
</gene>
<accession>A0ABV6ABF8</accession>
<dbReference type="Gene3D" id="3.10.450.50">
    <property type="match status" value="1"/>
</dbReference>
<organism evidence="2 3">
    <name type="scientific">Rhizobium puerariae</name>
    <dbReference type="NCBI Taxonomy" id="1585791"/>
    <lineage>
        <taxon>Bacteria</taxon>
        <taxon>Pseudomonadati</taxon>
        <taxon>Pseudomonadota</taxon>
        <taxon>Alphaproteobacteria</taxon>
        <taxon>Hyphomicrobiales</taxon>
        <taxon>Rhizobiaceae</taxon>
        <taxon>Rhizobium/Agrobacterium group</taxon>
        <taxon>Rhizobium</taxon>
    </lineage>
</organism>
<evidence type="ECO:0000313" key="2">
    <source>
        <dbReference type="EMBL" id="MFB9947972.1"/>
    </source>
</evidence>
<sequence>MTIEELEARIEKLEARADMDALMQRYAAAADRKYTALGQKQPPEAVAAAARDQAECFTVDGRWSGGGFGGDLQGRAAIAGFFETSPWLFTAHHYGAPSMDIAGDGAQVRWRLLEIGIREQDGKVLLLTGAVSQHCRRTGEGWRIAQMAFESLHAICLAELPTELRCLIPAGEVLS</sequence>
<dbReference type="Proteomes" id="UP001589692">
    <property type="component" value="Unassembled WGS sequence"/>
</dbReference>
<name>A0ABV6ABF8_9HYPH</name>
<dbReference type="InterPro" id="IPR032710">
    <property type="entry name" value="NTF2-like_dom_sf"/>
</dbReference>
<evidence type="ECO:0000259" key="1">
    <source>
        <dbReference type="Pfam" id="PF13577"/>
    </source>
</evidence>
<proteinExistence type="predicted"/>